<dbReference type="Proteomes" id="UP000253529">
    <property type="component" value="Unassembled WGS sequence"/>
</dbReference>
<evidence type="ECO:0000313" key="3">
    <source>
        <dbReference type="Proteomes" id="UP000253529"/>
    </source>
</evidence>
<dbReference type="EMBL" id="QNRK01000015">
    <property type="protein sequence ID" value="RBP11955.1"/>
    <property type="molecule type" value="Genomic_DNA"/>
</dbReference>
<dbReference type="PANTHER" id="PTHR34606">
    <property type="entry name" value="BON DOMAIN-CONTAINING PROTEIN"/>
    <property type="match status" value="1"/>
</dbReference>
<evidence type="ECO:0000313" key="2">
    <source>
        <dbReference type="EMBL" id="RBP11955.1"/>
    </source>
</evidence>
<keyword evidence="3" id="KW-1185">Reference proteome</keyword>
<dbReference type="PROSITE" id="PS50914">
    <property type="entry name" value="BON"/>
    <property type="match status" value="1"/>
</dbReference>
<feature type="domain" description="BON" evidence="1">
    <location>
        <begin position="1"/>
        <end position="68"/>
    </location>
</feature>
<dbReference type="InterPro" id="IPR051686">
    <property type="entry name" value="Lipoprotein_DolP"/>
</dbReference>
<dbReference type="Pfam" id="PF04972">
    <property type="entry name" value="BON"/>
    <property type="match status" value="1"/>
</dbReference>
<dbReference type="PANTHER" id="PTHR34606:SF15">
    <property type="entry name" value="BON DOMAIN-CONTAINING PROTEIN"/>
    <property type="match status" value="1"/>
</dbReference>
<dbReference type="AlphaFoldDB" id="A0A366FE07"/>
<reference evidence="2 3" key="1">
    <citation type="submission" date="2018-06" db="EMBL/GenBank/DDBJ databases">
        <title>Genomic Encyclopedia of Type Strains, Phase IV (KMG-IV): sequencing the most valuable type-strain genomes for metagenomic binning, comparative biology and taxonomic classification.</title>
        <authorList>
            <person name="Goeker M."/>
        </authorList>
    </citation>
    <scope>NUCLEOTIDE SEQUENCE [LARGE SCALE GENOMIC DNA]</scope>
    <source>
        <strain evidence="2 3">DSM 24875</strain>
    </source>
</reference>
<sequence length="79" mass="8816">MIDCRAEVVNALYWDPAIPRDRVTAQVDQGLVTLKGVVERPYQKSYAEAIVRRVPGVSVVKNEIAVKVVPELRQSLSKP</sequence>
<dbReference type="Gene3D" id="3.30.1340.30">
    <property type="match status" value="1"/>
</dbReference>
<proteinExistence type="predicted"/>
<dbReference type="OrthoDB" id="680465at2"/>
<accession>A0A366FE07</accession>
<comment type="caution">
    <text evidence="2">The sequence shown here is derived from an EMBL/GenBank/DDBJ whole genome shotgun (WGS) entry which is preliminary data.</text>
</comment>
<gene>
    <name evidence="2" type="ORF">DFR50_11562</name>
</gene>
<protein>
    <submittedName>
        <fullName evidence="2">BON domain-containing protein</fullName>
    </submittedName>
</protein>
<dbReference type="InterPro" id="IPR007055">
    <property type="entry name" value="BON_dom"/>
</dbReference>
<organism evidence="2 3">
    <name type="scientific">Roseiarcus fermentans</name>
    <dbReference type="NCBI Taxonomy" id="1473586"/>
    <lineage>
        <taxon>Bacteria</taxon>
        <taxon>Pseudomonadati</taxon>
        <taxon>Pseudomonadota</taxon>
        <taxon>Alphaproteobacteria</taxon>
        <taxon>Hyphomicrobiales</taxon>
        <taxon>Roseiarcaceae</taxon>
        <taxon>Roseiarcus</taxon>
    </lineage>
</organism>
<evidence type="ECO:0000259" key="1">
    <source>
        <dbReference type="PROSITE" id="PS50914"/>
    </source>
</evidence>
<name>A0A366FE07_9HYPH</name>